<dbReference type="RefSeq" id="WP_377817101.1">
    <property type="nucleotide sequence ID" value="NZ_JBHRSJ010000036.1"/>
</dbReference>
<feature type="transmembrane region" description="Helical" evidence="9">
    <location>
        <begin position="305"/>
        <end position="327"/>
    </location>
</feature>
<reference evidence="11" key="1">
    <citation type="journal article" date="2019" name="Int. J. Syst. Evol. Microbiol.">
        <title>The Global Catalogue of Microorganisms (GCM) 10K type strain sequencing project: providing services to taxonomists for standard genome sequencing and annotation.</title>
        <authorList>
            <consortium name="The Broad Institute Genomics Platform"/>
            <consortium name="The Broad Institute Genome Sequencing Center for Infectious Disease"/>
            <person name="Wu L."/>
            <person name="Ma J."/>
        </authorList>
    </citation>
    <scope>NUCLEOTIDE SEQUENCE [LARGE SCALE GENOMIC DNA]</scope>
    <source>
        <strain evidence="11">KCTC 62195</strain>
    </source>
</reference>
<evidence type="ECO:0000313" key="11">
    <source>
        <dbReference type="Proteomes" id="UP001595457"/>
    </source>
</evidence>
<dbReference type="Pfam" id="PF03739">
    <property type="entry name" value="LptF_LptG"/>
    <property type="match status" value="1"/>
</dbReference>
<dbReference type="Proteomes" id="UP001595457">
    <property type="component" value="Unassembled WGS sequence"/>
</dbReference>
<feature type="transmembrane region" description="Helical" evidence="9">
    <location>
        <begin position="333"/>
        <end position="352"/>
    </location>
</feature>
<dbReference type="PANTHER" id="PTHR33529:SF2">
    <property type="entry name" value="LIPOPOLYSACCHARIDE EXPORT SYSTEM PERMEASE PROTEIN LPTG"/>
    <property type="match status" value="1"/>
</dbReference>
<protein>
    <submittedName>
        <fullName evidence="10">LPS export ABC transporter permease LptG</fullName>
    </submittedName>
</protein>
<evidence type="ECO:0000256" key="8">
    <source>
        <dbReference type="ARBA" id="ARBA00026081"/>
    </source>
</evidence>
<dbReference type="PANTHER" id="PTHR33529">
    <property type="entry name" value="SLR0882 PROTEIN-RELATED"/>
    <property type="match status" value="1"/>
</dbReference>
<dbReference type="InterPro" id="IPR030923">
    <property type="entry name" value="LptG"/>
</dbReference>
<comment type="function">
    <text evidence="1">Part of the ABC transporter complex LptBFG involved in the translocation of lipopolysaccharide (LPS) from the inner membrane to the outer membrane.</text>
</comment>
<name>A0ABV7AZ02_9GAMM</name>
<keyword evidence="5 9" id="KW-0812">Transmembrane</keyword>
<comment type="similarity">
    <text evidence="3">Belongs to the LptF/LptG family.</text>
</comment>
<evidence type="ECO:0000256" key="2">
    <source>
        <dbReference type="ARBA" id="ARBA00004651"/>
    </source>
</evidence>
<evidence type="ECO:0000256" key="5">
    <source>
        <dbReference type="ARBA" id="ARBA00022692"/>
    </source>
</evidence>
<comment type="subunit">
    <text evidence="8">Component of the lipopolysaccharide transport and assembly complex. The LptBFG transporter is composed of two ATP-binding proteins (LptB) and two transmembrane proteins (LptF and LptG).</text>
</comment>
<evidence type="ECO:0000256" key="4">
    <source>
        <dbReference type="ARBA" id="ARBA00022475"/>
    </source>
</evidence>
<evidence type="ECO:0000256" key="3">
    <source>
        <dbReference type="ARBA" id="ARBA00007725"/>
    </source>
</evidence>
<keyword evidence="11" id="KW-1185">Reference proteome</keyword>
<feature type="transmembrane region" description="Helical" evidence="9">
    <location>
        <begin position="95"/>
        <end position="117"/>
    </location>
</feature>
<dbReference type="InterPro" id="IPR005495">
    <property type="entry name" value="LptG/LptF_permease"/>
</dbReference>
<keyword evidence="7 9" id="KW-0472">Membrane</keyword>
<comment type="subcellular location">
    <subcellularLocation>
        <location evidence="2">Cell membrane</location>
        <topology evidence="2">Multi-pass membrane protein</topology>
    </subcellularLocation>
</comment>
<dbReference type="NCBIfam" id="TIGR04408">
    <property type="entry name" value="LptG_lptG"/>
    <property type="match status" value="1"/>
</dbReference>
<feature type="transmembrane region" description="Helical" evidence="9">
    <location>
        <begin position="7"/>
        <end position="27"/>
    </location>
</feature>
<evidence type="ECO:0000313" key="10">
    <source>
        <dbReference type="EMBL" id="MFC2974804.1"/>
    </source>
</evidence>
<dbReference type="EMBL" id="JBHRSJ010000036">
    <property type="protein sequence ID" value="MFC2974804.1"/>
    <property type="molecule type" value="Genomic_DNA"/>
</dbReference>
<evidence type="ECO:0000256" key="9">
    <source>
        <dbReference type="SAM" id="Phobius"/>
    </source>
</evidence>
<evidence type="ECO:0000256" key="6">
    <source>
        <dbReference type="ARBA" id="ARBA00022989"/>
    </source>
</evidence>
<keyword evidence="4" id="KW-1003">Cell membrane</keyword>
<feature type="transmembrane region" description="Helical" evidence="9">
    <location>
        <begin position="275"/>
        <end position="293"/>
    </location>
</feature>
<comment type="caution">
    <text evidence="10">The sequence shown here is derived from an EMBL/GenBank/DDBJ whole genome shotgun (WGS) entry which is preliminary data.</text>
</comment>
<feature type="transmembrane region" description="Helical" evidence="9">
    <location>
        <begin position="64"/>
        <end position="83"/>
    </location>
</feature>
<proteinExistence type="inferred from homology"/>
<sequence length="360" mass="39134">MKIIDKYLFVNIFLGFAAAAALLLPLFSTLDLVSELDDVSEGGYRLIQAVEVVIMTLPRRAVELGPFIALLGGIAALGQLALSQELTTLRAAGISATRIGLTTLAAGAVLALMLGAADEFIASPLQQKALQLRTQAIASADKGSGKEGSVWARKDKQVVRIGNLRLGRIPTHIEIFNFDESDRLEEYIFADYADIQPDGIWRLNNVQLKRWSDGKESIQQLDQMPWQSVLRDTRLKEVTLPAESLSASQLHRYVQFLKNTGQPAAQYEVALWQKLGLPLLTLAMILFSVPFTFAQVRSTGLGGKLALGAIVGLLIYVSNQIVVNLGLLLKFNALAVAILPALILLAAAVAIVHRFDRGHS</sequence>
<keyword evidence="6 9" id="KW-1133">Transmembrane helix</keyword>
<accession>A0ABV7AZ02</accession>
<organism evidence="10 11">
    <name type="scientific">Azotobacter bryophylli</name>
    <dbReference type="NCBI Taxonomy" id="1986537"/>
    <lineage>
        <taxon>Bacteria</taxon>
        <taxon>Pseudomonadati</taxon>
        <taxon>Pseudomonadota</taxon>
        <taxon>Gammaproteobacteria</taxon>
        <taxon>Pseudomonadales</taxon>
        <taxon>Pseudomonadaceae</taxon>
        <taxon>Azotobacter</taxon>
    </lineage>
</organism>
<evidence type="ECO:0000256" key="7">
    <source>
        <dbReference type="ARBA" id="ARBA00023136"/>
    </source>
</evidence>
<gene>
    <name evidence="10" type="primary">lptG</name>
    <name evidence="10" type="ORF">ACFOJE_21670</name>
</gene>
<evidence type="ECO:0000256" key="1">
    <source>
        <dbReference type="ARBA" id="ARBA00002265"/>
    </source>
</evidence>